<dbReference type="AlphaFoldDB" id="A0AAW1SQA2"/>
<accession>A0AAW1SQA2</accession>
<organism evidence="1 2">
    <name type="scientific">Apatococcus fuscideae</name>
    <dbReference type="NCBI Taxonomy" id="2026836"/>
    <lineage>
        <taxon>Eukaryota</taxon>
        <taxon>Viridiplantae</taxon>
        <taxon>Chlorophyta</taxon>
        <taxon>core chlorophytes</taxon>
        <taxon>Trebouxiophyceae</taxon>
        <taxon>Chlorellales</taxon>
        <taxon>Chlorellaceae</taxon>
        <taxon>Apatococcus</taxon>
    </lineage>
</organism>
<evidence type="ECO:0000313" key="2">
    <source>
        <dbReference type="Proteomes" id="UP001485043"/>
    </source>
</evidence>
<sequence length="114" mass="12853">MGSAVKFNYQGKLYSWHLVSEYTRWNRKPAENWCKGFGDGAAMKLMEMRGRDQVQTMASLHFTQAPSYGKAATLYLPLAAAATPKWQDLVVLTWTVALQRALEARRRQSSAVAI</sequence>
<gene>
    <name evidence="1" type="ORF">WJX84_004679</name>
</gene>
<protein>
    <submittedName>
        <fullName evidence="1">Uncharacterized protein</fullName>
    </submittedName>
</protein>
<comment type="caution">
    <text evidence="1">The sequence shown here is derived from an EMBL/GenBank/DDBJ whole genome shotgun (WGS) entry which is preliminary data.</text>
</comment>
<dbReference type="EMBL" id="JALJOV010001113">
    <property type="protein sequence ID" value="KAK9854192.1"/>
    <property type="molecule type" value="Genomic_DNA"/>
</dbReference>
<evidence type="ECO:0000313" key="1">
    <source>
        <dbReference type="EMBL" id="KAK9854192.1"/>
    </source>
</evidence>
<proteinExistence type="predicted"/>
<keyword evidence="2" id="KW-1185">Reference proteome</keyword>
<name>A0AAW1SQA2_9CHLO</name>
<reference evidence="1 2" key="1">
    <citation type="journal article" date="2024" name="Nat. Commun.">
        <title>Phylogenomics reveals the evolutionary origins of lichenization in chlorophyte algae.</title>
        <authorList>
            <person name="Puginier C."/>
            <person name="Libourel C."/>
            <person name="Otte J."/>
            <person name="Skaloud P."/>
            <person name="Haon M."/>
            <person name="Grisel S."/>
            <person name="Petersen M."/>
            <person name="Berrin J.G."/>
            <person name="Delaux P.M."/>
            <person name="Dal Grande F."/>
            <person name="Keller J."/>
        </authorList>
    </citation>
    <scope>NUCLEOTIDE SEQUENCE [LARGE SCALE GENOMIC DNA]</scope>
    <source>
        <strain evidence="1 2">SAG 2523</strain>
    </source>
</reference>
<dbReference type="Proteomes" id="UP001485043">
    <property type="component" value="Unassembled WGS sequence"/>
</dbReference>